<dbReference type="RefSeq" id="WP_094019936.1">
    <property type="nucleotide sequence ID" value="NZ_FXYF01000002.1"/>
</dbReference>
<dbReference type="AlphaFoldDB" id="A0A238K271"/>
<evidence type="ECO:0000313" key="2">
    <source>
        <dbReference type="Proteomes" id="UP000207598"/>
    </source>
</evidence>
<sequence length="69" mass="7592">MPTTTPLDRAAAALTEALAEVKTEITSYPAPIAGCDAQFNALLDTRRRLERALEELNRPEFIPTPRQPA</sequence>
<proteinExistence type="predicted"/>
<protein>
    <submittedName>
        <fullName evidence="1">Uncharacterized protein</fullName>
    </submittedName>
</protein>
<name>A0A238K271_9RHOB</name>
<dbReference type="EMBL" id="FXYF01000002">
    <property type="protein sequence ID" value="SMX36873.1"/>
    <property type="molecule type" value="Genomic_DNA"/>
</dbReference>
<reference evidence="1 2" key="1">
    <citation type="submission" date="2017-05" db="EMBL/GenBank/DDBJ databases">
        <authorList>
            <person name="Song R."/>
            <person name="Chenine A.L."/>
            <person name="Ruprecht R.M."/>
        </authorList>
    </citation>
    <scope>NUCLEOTIDE SEQUENCE [LARGE SCALE GENOMIC DNA]</scope>
    <source>
        <strain evidence="1 2">CECT 8898</strain>
    </source>
</reference>
<dbReference type="Proteomes" id="UP000207598">
    <property type="component" value="Unassembled WGS sequence"/>
</dbReference>
<gene>
    <name evidence="1" type="ORF">MAA8898_01088</name>
</gene>
<keyword evidence="2" id="KW-1185">Reference proteome</keyword>
<evidence type="ECO:0000313" key="1">
    <source>
        <dbReference type="EMBL" id="SMX36873.1"/>
    </source>
</evidence>
<organism evidence="1 2">
    <name type="scientific">Maliponia aquimaris</name>
    <dbReference type="NCBI Taxonomy" id="1673631"/>
    <lineage>
        <taxon>Bacteria</taxon>
        <taxon>Pseudomonadati</taxon>
        <taxon>Pseudomonadota</taxon>
        <taxon>Alphaproteobacteria</taxon>
        <taxon>Rhodobacterales</taxon>
        <taxon>Paracoccaceae</taxon>
        <taxon>Maliponia</taxon>
    </lineage>
</organism>
<accession>A0A238K271</accession>